<feature type="transmembrane region" description="Helical" evidence="6">
    <location>
        <begin position="136"/>
        <end position="155"/>
    </location>
</feature>
<feature type="transmembrane region" description="Helical" evidence="6">
    <location>
        <begin position="454"/>
        <end position="475"/>
    </location>
</feature>
<feature type="transmembrane region" description="Helical" evidence="6">
    <location>
        <begin position="194"/>
        <end position="214"/>
    </location>
</feature>
<dbReference type="OMA" id="NASMMFY"/>
<name>S3BY65_OPHP1</name>
<dbReference type="InterPro" id="IPR011701">
    <property type="entry name" value="MFS"/>
</dbReference>
<evidence type="ECO:0000259" key="7">
    <source>
        <dbReference type="PROSITE" id="PS50850"/>
    </source>
</evidence>
<dbReference type="EMBL" id="KE148161">
    <property type="protein sequence ID" value="EPE04421.1"/>
    <property type="molecule type" value="Genomic_DNA"/>
</dbReference>
<feature type="transmembrane region" description="Helical" evidence="6">
    <location>
        <begin position="423"/>
        <end position="442"/>
    </location>
</feature>
<dbReference type="AlphaFoldDB" id="S3BY65"/>
<dbReference type="Gene3D" id="1.20.1250.20">
    <property type="entry name" value="MFS general substrate transporter like domains"/>
    <property type="match status" value="2"/>
</dbReference>
<keyword evidence="2" id="KW-0813">Transport</keyword>
<dbReference type="OrthoDB" id="6730379at2759"/>
<dbReference type="HOGENOM" id="CLU_001265_0_5_1"/>
<dbReference type="eggNOG" id="KOG2533">
    <property type="taxonomic scope" value="Eukaryota"/>
</dbReference>
<dbReference type="GO" id="GO:0022857">
    <property type="term" value="F:transmembrane transporter activity"/>
    <property type="evidence" value="ECO:0007669"/>
    <property type="project" value="InterPro"/>
</dbReference>
<reference evidence="8 9" key="1">
    <citation type="journal article" date="2013" name="BMC Genomics">
        <title>The genome and transcriptome of the pine saprophyte Ophiostoma piceae, and a comparison with the bark beetle-associated pine pathogen Grosmannia clavigera.</title>
        <authorList>
            <person name="Haridas S."/>
            <person name="Wang Y."/>
            <person name="Lim L."/>
            <person name="Massoumi Alamouti S."/>
            <person name="Jackman S."/>
            <person name="Docking R."/>
            <person name="Robertson G."/>
            <person name="Birol I."/>
            <person name="Bohlmann J."/>
            <person name="Breuil C."/>
        </authorList>
    </citation>
    <scope>NUCLEOTIDE SEQUENCE [LARGE SCALE GENOMIC DNA]</scope>
    <source>
        <strain evidence="8 9">UAMH 11346</strain>
    </source>
</reference>
<accession>S3BY65</accession>
<feature type="transmembrane region" description="Helical" evidence="6">
    <location>
        <begin position="363"/>
        <end position="382"/>
    </location>
</feature>
<keyword evidence="9" id="KW-1185">Reference proteome</keyword>
<dbReference type="Proteomes" id="UP000016923">
    <property type="component" value="Unassembled WGS sequence"/>
</dbReference>
<keyword evidence="4 6" id="KW-1133">Transmembrane helix</keyword>
<dbReference type="PROSITE" id="PS50850">
    <property type="entry name" value="MFS"/>
    <property type="match status" value="1"/>
</dbReference>
<dbReference type="PANTHER" id="PTHR43791:SF74">
    <property type="entry name" value="TRANSPORTER, PUTATIVE (AFU_ORTHOLOGUE AFUA_1G17530)-RELATED"/>
    <property type="match status" value="1"/>
</dbReference>
<keyword evidence="5 6" id="KW-0472">Membrane</keyword>
<feature type="transmembrane region" description="Helical" evidence="6">
    <location>
        <begin position="301"/>
        <end position="324"/>
    </location>
</feature>
<dbReference type="Pfam" id="PF07690">
    <property type="entry name" value="MFS_1"/>
    <property type="match status" value="1"/>
</dbReference>
<evidence type="ECO:0000256" key="3">
    <source>
        <dbReference type="ARBA" id="ARBA00022692"/>
    </source>
</evidence>
<comment type="subcellular location">
    <subcellularLocation>
        <location evidence="1">Membrane</location>
        <topology evidence="1">Multi-pass membrane protein</topology>
    </subcellularLocation>
</comment>
<dbReference type="PANTHER" id="PTHR43791">
    <property type="entry name" value="PERMEASE-RELATED"/>
    <property type="match status" value="1"/>
</dbReference>
<protein>
    <submittedName>
        <fullName evidence="8">Mfs transporter</fullName>
    </submittedName>
</protein>
<evidence type="ECO:0000313" key="9">
    <source>
        <dbReference type="Proteomes" id="UP000016923"/>
    </source>
</evidence>
<dbReference type="InterPro" id="IPR036259">
    <property type="entry name" value="MFS_trans_sf"/>
</dbReference>
<feature type="domain" description="Major facilitator superfamily (MFS) profile" evidence="7">
    <location>
        <begin position="52"/>
        <end position="480"/>
    </location>
</feature>
<feature type="transmembrane region" description="Helical" evidence="6">
    <location>
        <begin position="161"/>
        <end position="182"/>
    </location>
</feature>
<evidence type="ECO:0000256" key="4">
    <source>
        <dbReference type="ARBA" id="ARBA00022989"/>
    </source>
</evidence>
<feature type="transmembrane region" description="Helical" evidence="6">
    <location>
        <begin position="226"/>
        <end position="248"/>
    </location>
</feature>
<feature type="transmembrane region" description="Helical" evidence="6">
    <location>
        <begin position="388"/>
        <end position="411"/>
    </location>
</feature>
<dbReference type="VEuPathDB" id="FungiDB:F503_01425"/>
<dbReference type="GO" id="GO:0016020">
    <property type="term" value="C:membrane"/>
    <property type="evidence" value="ECO:0007669"/>
    <property type="project" value="UniProtKB-SubCell"/>
</dbReference>
<evidence type="ECO:0000313" key="8">
    <source>
        <dbReference type="EMBL" id="EPE04421.1"/>
    </source>
</evidence>
<proteinExistence type="predicted"/>
<dbReference type="SUPFAM" id="SSF103473">
    <property type="entry name" value="MFS general substrate transporter"/>
    <property type="match status" value="1"/>
</dbReference>
<evidence type="ECO:0000256" key="2">
    <source>
        <dbReference type="ARBA" id="ARBA00022448"/>
    </source>
</evidence>
<gene>
    <name evidence="8" type="ORF">F503_01425</name>
</gene>
<evidence type="ECO:0000256" key="1">
    <source>
        <dbReference type="ARBA" id="ARBA00004141"/>
    </source>
</evidence>
<evidence type="ECO:0000256" key="5">
    <source>
        <dbReference type="ARBA" id="ARBA00023136"/>
    </source>
</evidence>
<feature type="transmembrane region" description="Helical" evidence="6">
    <location>
        <begin position="330"/>
        <end position="351"/>
    </location>
</feature>
<keyword evidence="3 6" id="KW-0812">Transmembrane</keyword>
<organism evidence="8 9">
    <name type="scientific">Ophiostoma piceae (strain UAMH 11346)</name>
    <name type="common">Sap stain fungus</name>
    <dbReference type="NCBI Taxonomy" id="1262450"/>
    <lineage>
        <taxon>Eukaryota</taxon>
        <taxon>Fungi</taxon>
        <taxon>Dikarya</taxon>
        <taxon>Ascomycota</taxon>
        <taxon>Pezizomycotina</taxon>
        <taxon>Sordariomycetes</taxon>
        <taxon>Sordariomycetidae</taxon>
        <taxon>Ophiostomatales</taxon>
        <taxon>Ophiostomataceae</taxon>
        <taxon>Ophiostoma</taxon>
    </lineage>
</organism>
<evidence type="ECO:0000256" key="6">
    <source>
        <dbReference type="SAM" id="Phobius"/>
    </source>
</evidence>
<sequence>MSTTPTDAKAAFEMVEKASIVDDAVPAPPKTTPDVFTPEDERRFIRKIDFWIIPLMMFTYFLQSYDKGIMSSATQFGLNADLGLTTVIGHDATGAPITNNHKYANASMMFYIGYLIGTYPMMFLSQHFGITRVVPFAVLGWGAVVMATAACRSYAGIMVARLFLGLLESAVAPAFTVLVTFWWTREEQALRTSLWYSAVGMATMLSPLINYGLGHGVGEKSIMEPWRPMFLIVGAVTILWSAALFAWLPDTPLTCTRLTEDERAIASARLARNNAGTVSRSFNVAQFREAFVDYKTYSCTLIILLTGIPSGAIGTFGTIVINGFGFDHFASLALTSPIGAITALAILMVGYVTRRWLGLRYPLIMALALISATGTLLCWFGPRSNRGLLFAGVFLLAVQVAAGGLAVGLAASNVAGHTKKATVSASTFVGYCVGNIIGPLIFGASPGPLYRAGFIGSFICLVLVVIVAAVTYVTLRLENRKRDRNTGLAGGNGISTGVRHHTIDEDLTDMQNEDFRYVL</sequence>
<dbReference type="InterPro" id="IPR020846">
    <property type="entry name" value="MFS_dom"/>
</dbReference>